<sequence length="358" mass="39845">MEQRLKAKLVLEDGSVFPGYSFGFAGNSSGEVVFNTAMNGYPESLTDPSYYGQILVTTFPLIGNYGVPEPKLDNGVEQNWESNRIYIRGLVVNEYSISYSHWNANKSLGQWLTENGIPGISGVDTRMLTKHLREKGCMLGKIVVDGDIDWYNPNSDNLVEKVSVSEPKVYGNAERKIVLVDCGVKNNIIRCLLKRNVQVLRVPYNYNFLSDDFDGVLISNGPGDPKVNTATIANIREALCLNKPIMGICLGNQLLALATGANTYKLPYGHRGHNQPVRLKGTNRCFITSQNHGYAIDAPTLSDEWEVMFDNLNDGTCEGIRHKSKPFFAVQFHPEASGGPNDTEFLFDEFVNLVNQYK</sequence>
<dbReference type="AlphaFoldDB" id="A0A7D4CFN4"/>
<dbReference type="KEGG" id="ttz:FHG85_02330"/>
<dbReference type="NCBIfam" id="NF009475">
    <property type="entry name" value="PRK12838.1"/>
    <property type="match status" value="1"/>
</dbReference>
<evidence type="ECO:0000313" key="11">
    <source>
        <dbReference type="Proteomes" id="UP000500961"/>
    </source>
</evidence>
<evidence type="ECO:0000256" key="5">
    <source>
        <dbReference type="ARBA" id="ARBA00022840"/>
    </source>
</evidence>
<dbReference type="HAMAP" id="MF_01209">
    <property type="entry name" value="CPSase_S_chain"/>
    <property type="match status" value="1"/>
</dbReference>
<dbReference type="CDD" id="cd01744">
    <property type="entry name" value="GATase1_CPSase"/>
    <property type="match status" value="1"/>
</dbReference>
<reference evidence="10 11" key="1">
    <citation type="submission" date="2019-07" db="EMBL/GenBank/DDBJ databases">
        <title>Thalassofilum flectens gen. nov., sp. nov., a novel moderate thermophilic anaerobe from a shallow sea hot spring in Kunashir Island (Russia), representing a new family in the order Bacteroidales, and proposal of Thalassofilacea fam. nov.</title>
        <authorList>
            <person name="Kochetkova T.V."/>
            <person name="Podosokorskaya O.A."/>
            <person name="Novikov A."/>
            <person name="Elcheninov A.G."/>
            <person name="Toshchakov S.V."/>
            <person name="Kublanov I.V."/>
        </authorList>
    </citation>
    <scope>NUCLEOTIDE SEQUENCE [LARGE SCALE GENOMIC DNA]</scope>
    <source>
        <strain evidence="10 11">38-H</strain>
    </source>
</reference>
<dbReference type="GO" id="GO:0006541">
    <property type="term" value="P:glutamine metabolic process"/>
    <property type="evidence" value="ECO:0007669"/>
    <property type="project" value="InterPro"/>
</dbReference>
<protein>
    <recommendedName>
        <fullName evidence="8">Carbamoyl phosphate synthase small chain</fullName>
        <ecNumber evidence="8">6.3.5.5</ecNumber>
    </recommendedName>
    <alternativeName>
        <fullName evidence="8">Carbamoyl phosphate synthetase glutamine chain</fullName>
    </alternativeName>
</protein>
<dbReference type="FunFam" id="3.50.30.20:FF:000002">
    <property type="entry name" value="Carbamoyl-phosphate synthase 1, mitochondrial"/>
    <property type="match status" value="1"/>
</dbReference>
<dbReference type="GO" id="GO:0004088">
    <property type="term" value="F:carbamoyl-phosphate synthase (glutamine-hydrolyzing) activity"/>
    <property type="evidence" value="ECO:0007669"/>
    <property type="project" value="UniProtKB-UniRule"/>
</dbReference>
<proteinExistence type="inferred from homology"/>
<dbReference type="GO" id="GO:0005524">
    <property type="term" value="F:ATP binding"/>
    <property type="evidence" value="ECO:0007669"/>
    <property type="project" value="UniProtKB-UniRule"/>
</dbReference>
<dbReference type="GO" id="GO:0044205">
    <property type="term" value="P:'de novo' UMP biosynthetic process"/>
    <property type="evidence" value="ECO:0007669"/>
    <property type="project" value="UniProtKB-UniRule"/>
</dbReference>
<dbReference type="InterPro" id="IPR035686">
    <property type="entry name" value="CPSase_GATase1"/>
</dbReference>
<organism evidence="10 11">
    <name type="scientific">Tenuifilum thalassicum</name>
    <dbReference type="NCBI Taxonomy" id="2590900"/>
    <lineage>
        <taxon>Bacteria</taxon>
        <taxon>Pseudomonadati</taxon>
        <taxon>Bacteroidota</taxon>
        <taxon>Bacteroidia</taxon>
        <taxon>Bacteroidales</taxon>
        <taxon>Tenuifilaceae</taxon>
        <taxon>Tenuifilum</taxon>
    </lineage>
</organism>
<dbReference type="Pfam" id="PF00988">
    <property type="entry name" value="CPSase_sm_chain"/>
    <property type="match status" value="1"/>
</dbReference>
<feature type="active site" evidence="8">
    <location>
        <position position="335"/>
    </location>
</feature>
<dbReference type="SUPFAM" id="SSF52021">
    <property type="entry name" value="Carbamoyl phosphate synthetase, small subunit N-terminal domain"/>
    <property type="match status" value="1"/>
</dbReference>
<keyword evidence="4 8" id="KW-0547">Nucleotide-binding</keyword>
<keyword evidence="3 8" id="KW-0436">Ligase</keyword>
<evidence type="ECO:0000256" key="2">
    <source>
        <dbReference type="ARBA" id="ARBA00007800"/>
    </source>
</evidence>
<comment type="similarity">
    <text evidence="2 8">Belongs to the CarA family.</text>
</comment>
<evidence type="ECO:0000259" key="9">
    <source>
        <dbReference type="SMART" id="SM01097"/>
    </source>
</evidence>
<keyword evidence="8" id="KW-0665">Pyrimidine biosynthesis</keyword>
<feature type="binding site" evidence="8">
    <location>
        <position position="250"/>
    </location>
    <ligand>
        <name>L-glutamine</name>
        <dbReference type="ChEBI" id="CHEBI:58359"/>
    </ligand>
</feature>
<feature type="binding site" evidence="8">
    <location>
        <position position="291"/>
    </location>
    <ligand>
        <name>L-glutamine</name>
        <dbReference type="ChEBI" id="CHEBI:58359"/>
    </ligand>
</feature>
<name>A0A7D4CFN4_9BACT</name>
<dbReference type="SUPFAM" id="SSF52317">
    <property type="entry name" value="Class I glutamine amidotransferase-like"/>
    <property type="match status" value="1"/>
</dbReference>
<dbReference type="PROSITE" id="PS51273">
    <property type="entry name" value="GATASE_TYPE_1"/>
    <property type="match status" value="1"/>
</dbReference>
<dbReference type="UniPathway" id="UPA00070">
    <property type="reaction ID" value="UER00115"/>
</dbReference>
<dbReference type="PRINTS" id="PR00097">
    <property type="entry name" value="ANTSNTHASEII"/>
</dbReference>
<dbReference type="InterPro" id="IPR050472">
    <property type="entry name" value="Anth_synth/Amidotransfase"/>
</dbReference>
<dbReference type="InterPro" id="IPR017926">
    <property type="entry name" value="GATASE"/>
</dbReference>
<dbReference type="NCBIfam" id="TIGR01368">
    <property type="entry name" value="CPSaseIIsmall"/>
    <property type="match status" value="1"/>
</dbReference>
<comment type="catalytic activity">
    <reaction evidence="8">
        <text>L-glutamine + H2O = L-glutamate + NH4(+)</text>
        <dbReference type="Rhea" id="RHEA:15889"/>
        <dbReference type="ChEBI" id="CHEBI:15377"/>
        <dbReference type="ChEBI" id="CHEBI:28938"/>
        <dbReference type="ChEBI" id="CHEBI:29985"/>
        <dbReference type="ChEBI" id="CHEBI:58359"/>
    </reaction>
</comment>
<feature type="binding site" evidence="8">
    <location>
        <position position="253"/>
    </location>
    <ligand>
        <name>L-glutamine</name>
        <dbReference type="ChEBI" id="CHEBI:58359"/>
    </ligand>
</feature>
<evidence type="ECO:0000256" key="4">
    <source>
        <dbReference type="ARBA" id="ARBA00022741"/>
    </source>
</evidence>
<feature type="binding site" evidence="8">
    <location>
        <position position="221"/>
    </location>
    <ligand>
        <name>L-glutamine</name>
        <dbReference type="ChEBI" id="CHEBI:58359"/>
    </ligand>
</feature>
<dbReference type="GO" id="GO:0006207">
    <property type="term" value="P:'de novo' pyrimidine nucleobase biosynthetic process"/>
    <property type="evidence" value="ECO:0007669"/>
    <property type="project" value="InterPro"/>
</dbReference>
<keyword evidence="8" id="KW-0028">Amino-acid biosynthesis</keyword>
<dbReference type="InterPro" id="IPR002474">
    <property type="entry name" value="CarbamoylP_synth_ssu_N"/>
</dbReference>
<evidence type="ECO:0000313" key="10">
    <source>
        <dbReference type="EMBL" id="QKG79146.1"/>
    </source>
</evidence>
<dbReference type="Proteomes" id="UP000500961">
    <property type="component" value="Chromosome"/>
</dbReference>
<evidence type="ECO:0000256" key="6">
    <source>
        <dbReference type="ARBA" id="ARBA00022962"/>
    </source>
</evidence>
<feature type="active site" evidence="8">
    <location>
        <position position="333"/>
    </location>
</feature>
<dbReference type="SMART" id="SM01097">
    <property type="entry name" value="CPSase_sm_chain"/>
    <property type="match status" value="1"/>
</dbReference>
<evidence type="ECO:0000256" key="3">
    <source>
        <dbReference type="ARBA" id="ARBA00022598"/>
    </source>
</evidence>
<dbReference type="PANTHER" id="PTHR43418:SF7">
    <property type="entry name" value="CARBAMOYL-PHOSPHATE SYNTHASE SMALL CHAIN"/>
    <property type="match status" value="1"/>
</dbReference>
<feature type="binding site" evidence="8">
    <location>
        <position position="294"/>
    </location>
    <ligand>
        <name>L-glutamine</name>
        <dbReference type="ChEBI" id="CHEBI:58359"/>
    </ligand>
</feature>
<dbReference type="EMBL" id="CP041345">
    <property type="protein sequence ID" value="QKG79146.1"/>
    <property type="molecule type" value="Genomic_DNA"/>
</dbReference>
<keyword evidence="8" id="KW-0055">Arginine biosynthesis</keyword>
<dbReference type="UniPathway" id="UPA00068">
    <property type="reaction ID" value="UER00171"/>
</dbReference>
<dbReference type="PRINTS" id="PR00099">
    <property type="entry name" value="CPSGATASE"/>
</dbReference>
<feature type="domain" description="Carbamoyl-phosphate synthase small subunit N-terminal" evidence="9">
    <location>
        <begin position="5"/>
        <end position="143"/>
    </location>
</feature>
<evidence type="ECO:0000256" key="8">
    <source>
        <dbReference type="HAMAP-Rule" id="MF_01209"/>
    </source>
</evidence>
<evidence type="ECO:0000256" key="7">
    <source>
        <dbReference type="ARBA" id="ARBA00048816"/>
    </source>
</evidence>
<dbReference type="InterPro" id="IPR036480">
    <property type="entry name" value="CarbP_synth_ssu_N_sf"/>
</dbReference>
<dbReference type="InterPro" id="IPR006274">
    <property type="entry name" value="CarbamoylP_synth_ssu"/>
</dbReference>
<feature type="binding site" evidence="8">
    <location>
        <position position="223"/>
    </location>
    <ligand>
        <name>L-glutamine</name>
        <dbReference type="ChEBI" id="CHEBI:58359"/>
    </ligand>
</feature>
<dbReference type="InterPro" id="IPR029062">
    <property type="entry name" value="Class_I_gatase-like"/>
</dbReference>
<keyword evidence="6 8" id="KW-0315">Glutamine amidotransferase</keyword>
<keyword evidence="5 8" id="KW-0067">ATP-binding</keyword>
<feature type="region of interest" description="CPSase" evidence="8">
    <location>
        <begin position="1"/>
        <end position="175"/>
    </location>
</feature>
<dbReference type="RefSeq" id="WP_173072663.1">
    <property type="nucleotide sequence ID" value="NZ_CP041345.1"/>
</dbReference>
<evidence type="ECO:0000256" key="1">
    <source>
        <dbReference type="ARBA" id="ARBA00005077"/>
    </source>
</evidence>
<feature type="binding site" evidence="8">
    <location>
        <position position="49"/>
    </location>
    <ligand>
        <name>L-glutamine</name>
        <dbReference type="ChEBI" id="CHEBI:58359"/>
    </ligand>
</feature>
<dbReference type="PRINTS" id="PR00096">
    <property type="entry name" value="GATASE"/>
</dbReference>
<dbReference type="PANTHER" id="PTHR43418">
    <property type="entry name" value="MULTIFUNCTIONAL TRYPTOPHAN BIOSYNTHESIS PROTEIN-RELATED"/>
    <property type="match status" value="1"/>
</dbReference>
<accession>A0A7D4CFN4</accession>
<dbReference type="GO" id="GO:0006526">
    <property type="term" value="P:L-arginine biosynthetic process"/>
    <property type="evidence" value="ECO:0007669"/>
    <property type="project" value="UniProtKB-UniRule"/>
</dbReference>
<gene>
    <name evidence="8 10" type="primary">carA</name>
    <name evidence="10" type="ORF">FHG85_02330</name>
</gene>
<dbReference type="Pfam" id="PF00117">
    <property type="entry name" value="GATase"/>
    <property type="match status" value="1"/>
</dbReference>
<comment type="catalytic activity">
    <reaction evidence="7 8">
        <text>hydrogencarbonate + L-glutamine + 2 ATP + H2O = carbamoyl phosphate + L-glutamate + 2 ADP + phosphate + 2 H(+)</text>
        <dbReference type="Rhea" id="RHEA:18633"/>
        <dbReference type="ChEBI" id="CHEBI:15377"/>
        <dbReference type="ChEBI" id="CHEBI:15378"/>
        <dbReference type="ChEBI" id="CHEBI:17544"/>
        <dbReference type="ChEBI" id="CHEBI:29985"/>
        <dbReference type="ChEBI" id="CHEBI:30616"/>
        <dbReference type="ChEBI" id="CHEBI:43474"/>
        <dbReference type="ChEBI" id="CHEBI:58228"/>
        <dbReference type="ChEBI" id="CHEBI:58359"/>
        <dbReference type="ChEBI" id="CHEBI:456216"/>
        <dbReference type="EC" id="6.3.5.5"/>
    </reaction>
</comment>
<dbReference type="Gene3D" id="3.50.30.20">
    <property type="entry name" value="Carbamoyl-phosphate synthase small subunit, N-terminal domain"/>
    <property type="match status" value="1"/>
</dbReference>
<comment type="pathway">
    <text evidence="8">Pyrimidine metabolism; UMP biosynthesis via de novo pathway; (S)-dihydroorotate from bicarbonate: step 1/3.</text>
</comment>
<dbReference type="Gene3D" id="3.40.50.880">
    <property type="match status" value="1"/>
</dbReference>
<comment type="pathway">
    <text evidence="1 8">Amino-acid biosynthesis; L-arginine biosynthesis; carbamoyl phosphate from bicarbonate: step 1/1.</text>
</comment>
<keyword evidence="11" id="KW-1185">Reference proteome</keyword>
<dbReference type="EC" id="6.3.5.5" evidence="8"/>
<comment type="subunit">
    <text evidence="8">Composed of two chains; the small (or glutamine) chain promotes the hydrolysis of glutamine to ammonia, which is used by the large (or ammonia) chain to synthesize carbamoyl phosphate. Tetramer of heterodimers (alpha,beta)4.</text>
</comment>
<feature type="active site" description="Nucleophile" evidence="8">
    <location>
        <position position="249"/>
    </location>
</feature>
<feature type="binding site" evidence="8">
    <location>
        <position position="293"/>
    </location>
    <ligand>
        <name>L-glutamine</name>
        <dbReference type="ChEBI" id="CHEBI:58359"/>
    </ligand>
</feature>
<comment type="function">
    <text evidence="8">Small subunit of the glutamine-dependent carbamoyl phosphate synthetase (CPSase). CPSase catalyzes the formation of carbamoyl phosphate from the ammonia moiety of glutamine, carbonate, and phosphate donated by ATP, constituting the first step of 2 biosynthetic pathways, one leading to arginine and/or urea and the other to pyrimidine nucleotides. The small subunit (glutamine amidotransferase) binds and cleaves glutamine to supply the large subunit with the substrate ammonia.</text>
</comment>